<gene>
    <name evidence="9" type="ORF">DPX16_23004</name>
</gene>
<keyword evidence="3 6" id="KW-1133">Transmembrane helix</keyword>
<feature type="compositionally biased region" description="Low complexity" evidence="5">
    <location>
        <begin position="153"/>
        <end position="170"/>
    </location>
</feature>
<reference evidence="9 10" key="1">
    <citation type="submission" date="2018-10" db="EMBL/GenBank/DDBJ databases">
        <title>Genome assembly for a Yunnan-Guizhou Plateau 3E fish, Anabarilius grahami (Regan), and its evolutionary and genetic applications.</title>
        <authorList>
            <person name="Jiang W."/>
        </authorList>
    </citation>
    <scope>NUCLEOTIDE SEQUENCE [LARGE SCALE GENOMIC DNA]</scope>
    <source>
        <strain evidence="9">AG-KIZ</strain>
        <tissue evidence="9">Muscle</tissue>
    </source>
</reference>
<dbReference type="EMBL" id="RJVU01073043">
    <property type="protein sequence ID" value="ROI27682.1"/>
    <property type="molecule type" value="Genomic_DNA"/>
</dbReference>
<keyword evidence="7" id="KW-0732">Signal</keyword>
<evidence type="ECO:0000256" key="7">
    <source>
        <dbReference type="SAM" id="SignalP"/>
    </source>
</evidence>
<dbReference type="Pfam" id="PF13908">
    <property type="entry name" value="Shisa_N"/>
    <property type="match status" value="1"/>
</dbReference>
<dbReference type="GO" id="GO:0016020">
    <property type="term" value="C:membrane"/>
    <property type="evidence" value="ECO:0007669"/>
    <property type="project" value="UniProtKB-SubCell"/>
</dbReference>
<dbReference type="InterPro" id="IPR053891">
    <property type="entry name" value="Shisa_N"/>
</dbReference>
<feature type="chain" id="PRO_5017974752" evidence="7">
    <location>
        <begin position="23"/>
        <end position="262"/>
    </location>
</feature>
<dbReference type="PANTHER" id="PTHR31395">
    <property type="entry name" value="SHISA"/>
    <property type="match status" value="1"/>
</dbReference>
<comment type="caution">
    <text evidence="9">The sequence shown here is derived from an EMBL/GenBank/DDBJ whole genome shotgun (WGS) entry which is preliminary data.</text>
</comment>
<evidence type="ECO:0000313" key="9">
    <source>
        <dbReference type="EMBL" id="ROI27682.1"/>
    </source>
</evidence>
<evidence type="ECO:0000256" key="6">
    <source>
        <dbReference type="SAM" id="Phobius"/>
    </source>
</evidence>
<accession>A0A3N0XK33</accession>
<feature type="transmembrane region" description="Helical" evidence="6">
    <location>
        <begin position="100"/>
        <end position="125"/>
    </location>
</feature>
<name>A0A3N0XK33_ANAGA</name>
<organism evidence="9 10">
    <name type="scientific">Anabarilius grahami</name>
    <name type="common">Kanglang fish</name>
    <name type="synonym">Barilius grahami</name>
    <dbReference type="NCBI Taxonomy" id="495550"/>
    <lineage>
        <taxon>Eukaryota</taxon>
        <taxon>Metazoa</taxon>
        <taxon>Chordata</taxon>
        <taxon>Craniata</taxon>
        <taxon>Vertebrata</taxon>
        <taxon>Euteleostomi</taxon>
        <taxon>Actinopterygii</taxon>
        <taxon>Neopterygii</taxon>
        <taxon>Teleostei</taxon>
        <taxon>Ostariophysi</taxon>
        <taxon>Cypriniformes</taxon>
        <taxon>Xenocyprididae</taxon>
        <taxon>Xenocypridinae</taxon>
        <taxon>Xenocypridinae incertae sedis</taxon>
        <taxon>Anabarilius</taxon>
    </lineage>
</organism>
<sequence length="262" mass="28354">MTSSVSCALVLLISIVLPLSFALSGEYCHGWTDSFNSWHRGFQCPERFDGEDARYCCGTCVLRYCCTYAEARLDQSTCDTGSESENTDDMRKVTESVPTYLPFVIVVSAFLSFVLVGAVVSICCCQCVKPKASDRPTGPSAAQTSLLESGGPSVDSSTPSRTSTTGSSMTNARPPPSELSVNLYGPMGNTFPTSQSQQYVPPVPQGAPQFYQPYMNYALPPERSMLMAPAFIDSRSAFGQVHGQPFAQAPMHKEPIYPTVTI</sequence>
<evidence type="ECO:0000256" key="2">
    <source>
        <dbReference type="ARBA" id="ARBA00022692"/>
    </source>
</evidence>
<dbReference type="PANTHER" id="PTHR31395:SF18">
    <property type="entry name" value="PROTEIN SHISA-2 HOMOLOG PRECURSOR"/>
    <property type="match status" value="1"/>
</dbReference>
<proteinExistence type="predicted"/>
<keyword evidence="4 6" id="KW-0472">Membrane</keyword>
<dbReference type="AlphaFoldDB" id="A0A3N0XK33"/>
<evidence type="ECO:0000256" key="1">
    <source>
        <dbReference type="ARBA" id="ARBA00004370"/>
    </source>
</evidence>
<evidence type="ECO:0000259" key="8">
    <source>
        <dbReference type="Pfam" id="PF13908"/>
    </source>
</evidence>
<evidence type="ECO:0000256" key="3">
    <source>
        <dbReference type="ARBA" id="ARBA00022989"/>
    </source>
</evidence>
<comment type="subcellular location">
    <subcellularLocation>
        <location evidence="1">Membrane</location>
    </subcellularLocation>
</comment>
<protein>
    <submittedName>
        <fullName evidence="9">Protein shisa-1</fullName>
    </submittedName>
</protein>
<feature type="signal peptide" evidence="7">
    <location>
        <begin position="1"/>
        <end position="22"/>
    </location>
</feature>
<evidence type="ECO:0000313" key="10">
    <source>
        <dbReference type="Proteomes" id="UP000281406"/>
    </source>
</evidence>
<keyword evidence="10" id="KW-1185">Reference proteome</keyword>
<feature type="domain" description="Shisa N-terminal" evidence="8">
    <location>
        <begin position="25"/>
        <end position="79"/>
    </location>
</feature>
<dbReference type="OrthoDB" id="10025410at2759"/>
<keyword evidence="2 6" id="KW-0812">Transmembrane</keyword>
<evidence type="ECO:0000256" key="4">
    <source>
        <dbReference type="ARBA" id="ARBA00023136"/>
    </source>
</evidence>
<evidence type="ECO:0000256" key="5">
    <source>
        <dbReference type="SAM" id="MobiDB-lite"/>
    </source>
</evidence>
<feature type="region of interest" description="Disordered" evidence="5">
    <location>
        <begin position="130"/>
        <end position="179"/>
    </location>
</feature>
<dbReference type="InterPro" id="IPR026910">
    <property type="entry name" value="Shisa"/>
</dbReference>
<dbReference type="Proteomes" id="UP000281406">
    <property type="component" value="Unassembled WGS sequence"/>
</dbReference>